<gene>
    <name evidence="3" type="ORF">Sjap_017146</name>
</gene>
<feature type="signal peptide" evidence="2">
    <location>
        <begin position="1"/>
        <end position="23"/>
    </location>
</feature>
<evidence type="ECO:0000313" key="3">
    <source>
        <dbReference type="EMBL" id="KAK9109086.1"/>
    </source>
</evidence>
<name>A0AAP0I5M0_9MAGN</name>
<keyword evidence="4" id="KW-1185">Reference proteome</keyword>
<dbReference type="EMBL" id="JBBNAE010000007">
    <property type="protein sequence ID" value="KAK9109086.1"/>
    <property type="molecule type" value="Genomic_DNA"/>
</dbReference>
<feature type="chain" id="PRO_5042953309" evidence="2">
    <location>
        <begin position="24"/>
        <end position="189"/>
    </location>
</feature>
<dbReference type="Proteomes" id="UP001417504">
    <property type="component" value="Unassembled WGS sequence"/>
</dbReference>
<proteinExistence type="predicted"/>
<evidence type="ECO:0000256" key="1">
    <source>
        <dbReference type="SAM" id="MobiDB-lite"/>
    </source>
</evidence>
<evidence type="ECO:0000313" key="4">
    <source>
        <dbReference type="Proteomes" id="UP001417504"/>
    </source>
</evidence>
<keyword evidence="2" id="KW-0732">Signal</keyword>
<accession>A0AAP0I5M0</accession>
<sequence>MVVISLGNLLTGLVAVCVGQLSADPSMSKSKGNESCRRSSSDDVSSDVTGAAGLASRGHGLRDDPGRFGAVTFPLYSIFFKEDFDNLDKGPKLNEDVYDFVEDKIVFGDDSFIMEVVSHKNPQVFEMVIDDTVVNKHSFMKDFSNYQNFVVSFSNNEVKPRFEDQVVKDKKPLDGTRILEDEFFQTDGE</sequence>
<reference evidence="3 4" key="1">
    <citation type="submission" date="2024-01" db="EMBL/GenBank/DDBJ databases">
        <title>Genome assemblies of Stephania.</title>
        <authorList>
            <person name="Yang L."/>
        </authorList>
    </citation>
    <scope>NUCLEOTIDE SEQUENCE [LARGE SCALE GENOMIC DNA]</scope>
    <source>
        <strain evidence="3">QJT</strain>
        <tissue evidence="3">Leaf</tissue>
    </source>
</reference>
<organism evidence="3 4">
    <name type="scientific">Stephania japonica</name>
    <dbReference type="NCBI Taxonomy" id="461633"/>
    <lineage>
        <taxon>Eukaryota</taxon>
        <taxon>Viridiplantae</taxon>
        <taxon>Streptophyta</taxon>
        <taxon>Embryophyta</taxon>
        <taxon>Tracheophyta</taxon>
        <taxon>Spermatophyta</taxon>
        <taxon>Magnoliopsida</taxon>
        <taxon>Ranunculales</taxon>
        <taxon>Menispermaceae</taxon>
        <taxon>Menispermoideae</taxon>
        <taxon>Cissampelideae</taxon>
        <taxon>Stephania</taxon>
    </lineage>
</organism>
<comment type="caution">
    <text evidence="3">The sequence shown here is derived from an EMBL/GenBank/DDBJ whole genome shotgun (WGS) entry which is preliminary data.</text>
</comment>
<evidence type="ECO:0000256" key="2">
    <source>
        <dbReference type="SAM" id="SignalP"/>
    </source>
</evidence>
<dbReference type="AlphaFoldDB" id="A0AAP0I5M0"/>
<feature type="region of interest" description="Disordered" evidence="1">
    <location>
        <begin position="24"/>
        <end position="49"/>
    </location>
</feature>
<feature type="compositionally biased region" description="Basic and acidic residues" evidence="1">
    <location>
        <begin position="31"/>
        <end position="41"/>
    </location>
</feature>
<protein>
    <submittedName>
        <fullName evidence="3">Uncharacterized protein</fullName>
    </submittedName>
</protein>